<organism evidence="1 2">
    <name type="scientific">Ruminococcus albus 8</name>
    <dbReference type="NCBI Taxonomy" id="246199"/>
    <lineage>
        <taxon>Bacteria</taxon>
        <taxon>Bacillati</taxon>
        <taxon>Bacillota</taxon>
        <taxon>Clostridia</taxon>
        <taxon>Eubacteriales</taxon>
        <taxon>Oscillospiraceae</taxon>
        <taxon>Ruminococcus</taxon>
    </lineage>
</organism>
<dbReference type="AlphaFoldDB" id="E9SC77"/>
<evidence type="ECO:0000313" key="1">
    <source>
        <dbReference type="EMBL" id="EGC03223.1"/>
    </source>
</evidence>
<dbReference type="EMBL" id="ADKM02000075">
    <property type="protein sequence ID" value="EGC03223.1"/>
    <property type="molecule type" value="Genomic_DNA"/>
</dbReference>
<accession>E9SC77</accession>
<reference evidence="1 2" key="1">
    <citation type="submission" date="2011-02" db="EMBL/GenBank/DDBJ databases">
        <authorList>
            <person name="Nelson K.E."/>
            <person name="Sutton G."/>
            <person name="Torralba M."/>
            <person name="Durkin S."/>
            <person name="Harkins D."/>
            <person name="Montgomery R."/>
            <person name="Ziemer C."/>
            <person name="Klaassens E."/>
            <person name="Ocuiv P."/>
            <person name="Morrison M."/>
        </authorList>
    </citation>
    <scope>NUCLEOTIDE SEQUENCE [LARGE SCALE GENOMIC DNA]</scope>
    <source>
        <strain evidence="1 2">8</strain>
    </source>
</reference>
<dbReference type="Proteomes" id="UP000004259">
    <property type="component" value="Unassembled WGS sequence"/>
</dbReference>
<evidence type="ECO:0000313" key="2">
    <source>
        <dbReference type="Proteomes" id="UP000004259"/>
    </source>
</evidence>
<dbReference type="STRING" id="246199.CUS_6894"/>
<keyword evidence="2" id="KW-1185">Reference proteome</keyword>
<protein>
    <submittedName>
        <fullName evidence="1">Uncharacterized protein</fullName>
    </submittedName>
</protein>
<comment type="caution">
    <text evidence="1">The sequence shown here is derived from an EMBL/GenBank/DDBJ whole genome shotgun (WGS) entry which is preliminary data.</text>
</comment>
<proteinExistence type="predicted"/>
<gene>
    <name evidence="1" type="ORF">CUS_6894</name>
</gene>
<sequence length="39" mass="4371">MFNEFFSAAFTFISFAILPAVVTKCFQAEKEDDGSCDKD</sequence>
<name>E9SC77_RUMAL</name>